<protein>
    <submittedName>
        <fullName evidence="2 3">Uncharacterized protein</fullName>
    </submittedName>
</protein>
<reference evidence="2 3" key="2">
    <citation type="submission" date="2025-05" db="UniProtKB">
        <authorList>
            <consortium name="RefSeq"/>
        </authorList>
    </citation>
    <scope>IDENTIFICATION</scope>
    <source>
        <tissue evidence="2 3">Leaf</tissue>
    </source>
</reference>
<evidence type="ECO:0000313" key="1">
    <source>
        <dbReference type="Proteomes" id="UP000813463"/>
    </source>
</evidence>
<proteinExistence type="predicted"/>
<dbReference type="RefSeq" id="XP_056683045.1">
    <property type="nucleotide sequence ID" value="XM_056827067.1"/>
</dbReference>
<keyword evidence="1" id="KW-1185">Reference proteome</keyword>
<accession>A0ABM3QI58</accession>
<evidence type="ECO:0000313" key="3">
    <source>
        <dbReference type="RefSeq" id="XP_056683046.1"/>
    </source>
</evidence>
<organism evidence="1 3">
    <name type="scientific">Spinacia oleracea</name>
    <name type="common">Spinach</name>
    <dbReference type="NCBI Taxonomy" id="3562"/>
    <lineage>
        <taxon>Eukaryota</taxon>
        <taxon>Viridiplantae</taxon>
        <taxon>Streptophyta</taxon>
        <taxon>Embryophyta</taxon>
        <taxon>Tracheophyta</taxon>
        <taxon>Spermatophyta</taxon>
        <taxon>Magnoliopsida</taxon>
        <taxon>eudicotyledons</taxon>
        <taxon>Gunneridae</taxon>
        <taxon>Pentapetalae</taxon>
        <taxon>Caryophyllales</taxon>
        <taxon>Chenopodiaceae</taxon>
        <taxon>Chenopodioideae</taxon>
        <taxon>Anserineae</taxon>
        <taxon>Spinacia</taxon>
    </lineage>
</organism>
<sequence>MASFSFPQFERESFWRYFERLEESLGSDHRFDLWELCEMIYDGLNELTRGMVENMFHGEFRAKSLDEAWNFYNWLARDTYDWEMTNHGTCIRDFHVSNVDSSFCMNSLEMSHAFNSEPNMHDSNPVSPYSHVDELHSNVNVFDASCQSPSIICKNSHDLPHMLDCDSSSLVDSQNSMHSKSSEPNLELLLENCIKEFNYRANQIADHTTFLEAKINAIRKPIDHFAIIDDDLMNVENENKFGKSSLNLDGGFWDDEDEEHDVEESEVASFGDWLVEGVENHEPLLIDGSILESLTPISSDLNFTPFPLSLEHPSSRIPHSLSEFFGQCEIKTSHLVVEDVFEANDGDLEENSLFKDPLVEKAYVLNSCDVGEVACEALVSTPSPYVPFSRNLGLIPSFPISYPFSFLKPSPLDDHLSSIVLKVPNSIIFEEMSEITPQ</sequence>
<dbReference type="Proteomes" id="UP000813463">
    <property type="component" value="Chromosome 4"/>
</dbReference>
<reference evidence="1" key="1">
    <citation type="journal article" date="2021" name="Nat. Commun.">
        <title>Genomic analyses provide insights into spinach domestication and the genetic basis of agronomic traits.</title>
        <authorList>
            <person name="Cai X."/>
            <person name="Sun X."/>
            <person name="Xu C."/>
            <person name="Sun H."/>
            <person name="Wang X."/>
            <person name="Ge C."/>
            <person name="Zhang Z."/>
            <person name="Wang Q."/>
            <person name="Fei Z."/>
            <person name="Jiao C."/>
            <person name="Wang Q."/>
        </authorList>
    </citation>
    <scope>NUCLEOTIDE SEQUENCE [LARGE SCALE GENOMIC DNA]</scope>
    <source>
        <strain evidence="1">cv. Varoflay</strain>
    </source>
</reference>
<dbReference type="RefSeq" id="XP_056683046.1">
    <property type="nucleotide sequence ID" value="XM_056827068.1"/>
</dbReference>
<gene>
    <name evidence="2 3" type="primary">LOC130459597</name>
</gene>
<evidence type="ECO:0000313" key="2">
    <source>
        <dbReference type="RefSeq" id="XP_056683045.1"/>
    </source>
</evidence>
<name>A0ABM3QI58_SPIOL</name>
<dbReference type="GeneID" id="130459597"/>